<feature type="domain" description="Lipoyl-binding" evidence="5">
    <location>
        <begin position="24"/>
        <end position="106"/>
    </location>
</feature>
<dbReference type="InterPro" id="IPR000089">
    <property type="entry name" value="Biotin_lipoyl"/>
</dbReference>
<comment type="similarity">
    <text evidence="1 3">Belongs to the GcvH family.</text>
</comment>
<dbReference type="GO" id="GO:0019464">
    <property type="term" value="P:glycine decarboxylation via glycine cleavage system"/>
    <property type="evidence" value="ECO:0007669"/>
    <property type="project" value="UniProtKB-UniRule"/>
</dbReference>
<dbReference type="PANTHER" id="PTHR11715">
    <property type="entry name" value="GLYCINE CLEAVAGE SYSTEM H PROTEIN"/>
    <property type="match status" value="1"/>
</dbReference>
<gene>
    <name evidence="3" type="primary">gcvH</name>
    <name evidence="6" type="ORF">SAMN04489812_6066</name>
</gene>
<sequence>MPDFPEDLKYTTEHEWVRQGNESTVRVGVTDYAAEQLGDIVFVSLPAVGDDVTAGDACGELESTKSVSDLFSPVSGTVAAINGQLDDSPELVNSDAYGDGWLFDVETADGTDLDALLDADAYAEHVESAT</sequence>
<comment type="function">
    <text evidence="3">The glycine cleavage system catalyzes the degradation of glycine. The H protein shuttles the methylamine group of glycine from the P protein to the T protein.</text>
</comment>
<dbReference type="PANTHER" id="PTHR11715:SF3">
    <property type="entry name" value="GLYCINE CLEAVAGE SYSTEM H PROTEIN-RELATED"/>
    <property type="match status" value="1"/>
</dbReference>
<dbReference type="CDD" id="cd06848">
    <property type="entry name" value="GCS_H"/>
    <property type="match status" value="1"/>
</dbReference>
<dbReference type="InterPro" id="IPR002930">
    <property type="entry name" value="GCV_H"/>
</dbReference>
<dbReference type="PROSITE" id="PS00189">
    <property type="entry name" value="LIPOYL"/>
    <property type="match status" value="1"/>
</dbReference>
<name>A0A1H2AMB9_9ACTN</name>
<dbReference type="OrthoDB" id="9796712at2"/>
<evidence type="ECO:0000256" key="2">
    <source>
        <dbReference type="ARBA" id="ARBA00022823"/>
    </source>
</evidence>
<dbReference type="STRING" id="630515.SAMN04489812_6066"/>
<reference evidence="6 7" key="1">
    <citation type="submission" date="2016-10" db="EMBL/GenBank/DDBJ databases">
        <authorList>
            <person name="de Groot N.N."/>
        </authorList>
    </citation>
    <scope>NUCLEOTIDE SEQUENCE [LARGE SCALE GENOMIC DNA]</scope>
    <source>
        <strain evidence="6 7">DSM 21800</strain>
    </source>
</reference>
<dbReference type="RefSeq" id="WP_091533434.1">
    <property type="nucleotide sequence ID" value="NZ_LT629772.1"/>
</dbReference>
<evidence type="ECO:0000313" key="7">
    <source>
        <dbReference type="Proteomes" id="UP000199103"/>
    </source>
</evidence>
<proteinExistence type="inferred from homology"/>
<dbReference type="Proteomes" id="UP000199103">
    <property type="component" value="Chromosome I"/>
</dbReference>
<dbReference type="Gene3D" id="2.40.50.100">
    <property type="match status" value="1"/>
</dbReference>
<accession>A0A1H2AMB9</accession>
<evidence type="ECO:0000256" key="4">
    <source>
        <dbReference type="PIRSR" id="PIRSR617453-50"/>
    </source>
</evidence>
<evidence type="ECO:0000313" key="6">
    <source>
        <dbReference type="EMBL" id="SDT47185.1"/>
    </source>
</evidence>
<dbReference type="NCBIfam" id="NF002270">
    <property type="entry name" value="PRK01202.1"/>
    <property type="match status" value="1"/>
</dbReference>
<comment type="cofactor">
    <cofactor evidence="3">
        <name>(R)-lipoate</name>
        <dbReference type="ChEBI" id="CHEBI:83088"/>
    </cofactor>
    <text evidence="3">Binds 1 lipoyl cofactor covalently.</text>
</comment>
<dbReference type="InterPro" id="IPR033753">
    <property type="entry name" value="GCV_H/Fam206"/>
</dbReference>
<dbReference type="GO" id="GO:0009249">
    <property type="term" value="P:protein lipoylation"/>
    <property type="evidence" value="ECO:0007669"/>
    <property type="project" value="TreeGrafter"/>
</dbReference>
<dbReference type="HAMAP" id="MF_00272">
    <property type="entry name" value="GcvH"/>
    <property type="match status" value="1"/>
</dbReference>
<protein>
    <recommendedName>
        <fullName evidence="3">Glycine cleavage system H protein</fullName>
    </recommendedName>
</protein>
<keyword evidence="2 3" id="KW-0450">Lipoyl</keyword>
<keyword evidence="7" id="KW-1185">Reference proteome</keyword>
<dbReference type="Pfam" id="PF01597">
    <property type="entry name" value="GCV_H"/>
    <property type="match status" value="1"/>
</dbReference>
<dbReference type="GO" id="GO:0005960">
    <property type="term" value="C:glycine cleavage complex"/>
    <property type="evidence" value="ECO:0007669"/>
    <property type="project" value="InterPro"/>
</dbReference>
<organism evidence="6 7">
    <name type="scientific">Microlunatus soli</name>
    <dbReference type="NCBI Taxonomy" id="630515"/>
    <lineage>
        <taxon>Bacteria</taxon>
        <taxon>Bacillati</taxon>
        <taxon>Actinomycetota</taxon>
        <taxon>Actinomycetes</taxon>
        <taxon>Propionibacteriales</taxon>
        <taxon>Propionibacteriaceae</taxon>
        <taxon>Microlunatus</taxon>
    </lineage>
</organism>
<evidence type="ECO:0000259" key="5">
    <source>
        <dbReference type="PROSITE" id="PS50968"/>
    </source>
</evidence>
<feature type="modified residue" description="N6-lipoyllysine" evidence="3 4">
    <location>
        <position position="65"/>
    </location>
</feature>
<dbReference type="InterPro" id="IPR011053">
    <property type="entry name" value="Single_hybrid_motif"/>
</dbReference>
<dbReference type="AlphaFoldDB" id="A0A1H2AMB9"/>
<dbReference type="NCBIfam" id="TIGR00527">
    <property type="entry name" value="gcvH"/>
    <property type="match status" value="1"/>
</dbReference>
<dbReference type="InterPro" id="IPR017453">
    <property type="entry name" value="GCV_H_sub"/>
</dbReference>
<dbReference type="GO" id="GO:0005829">
    <property type="term" value="C:cytosol"/>
    <property type="evidence" value="ECO:0007669"/>
    <property type="project" value="TreeGrafter"/>
</dbReference>
<dbReference type="PROSITE" id="PS50968">
    <property type="entry name" value="BIOTINYL_LIPOYL"/>
    <property type="match status" value="1"/>
</dbReference>
<evidence type="ECO:0000256" key="1">
    <source>
        <dbReference type="ARBA" id="ARBA00009249"/>
    </source>
</evidence>
<dbReference type="EMBL" id="LT629772">
    <property type="protein sequence ID" value="SDT47185.1"/>
    <property type="molecule type" value="Genomic_DNA"/>
</dbReference>
<evidence type="ECO:0000256" key="3">
    <source>
        <dbReference type="HAMAP-Rule" id="MF_00272"/>
    </source>
</evidence>
<dbReference type="InterPro" id="IPR003016">
    <property type="entry name" value="2-oxoA_DH_lipoyl-BS"/>
</dbReference>
<comment type="subunit">
    <text evidence="3">The glycine cleavage system is composed of four proteins: P, T, L and H.</text>
</comment>
<dbReference type="SUPFAM" id="SSF51230">
    <property type="entry name" value="Single hybrid motif"/>
    <property type="match status" value="1"/>
</dbReference>